<protein>
    <submittedName>
        <fullName evidence="1">Uncharacterized protein</fullName>
    </submittedName>
</protein>
<sequence>MTGNRWLHALTVCAKPQHVIFEALALYYTERLVVLAADGNLTHPNRPLFCSSIITHVAHRDPKRTKKSPRIVHWWTAAEFGNRQLIQRSRSSPCTPRVDPRA</sequence>
<gene>
    <name evidence="1" type="ORF">DCAF_LOCUS10043</name>
</gene>
<name>A0AAV1RE70_9ROSI</name>
<dbReference type="EMBL" id="CAWUPB010000950">
    <property type="protein sequence ID" value="CAK7334677.1"/>
    <property type="molecule type" value="Genomic_DNA"/>
</dbReference>
<accession>A0AAV1RE70</accession>
<comment type="caution">
    <text evidence="1">The sequence shown here is derived from an EMBL/GenBank/DDBJ whole genome shotgun (WGS) entry which is preliminary data.</text>
</comment>
<reference evidence="1 2" key="1">
    <citation type="submission" date="2024-01" db="EMBL/GenBank/DDBJ databases">
        <authorList>
            <person name="Waweru B."/>
        </authorList>
    </citation>
    <scope>NUCLEOTIDE SEQUENCE [LARGE SCALE GENOMIC DNA]</scope>
</reference>
<dbReference type="Proteomes" id="UP001314170">
    <property type="component" value="Unassembled WGS sequence"/>
</dbReference>
<proteinExistence type="predicted"/>
<organism evidence="1 2">
    <name type="scientific">Dovyalis caffra</name>
    <dbReference type="NCBI Taxonomy" id="77055"/>
    <lineage>
        <taxon>Eukaryota</taxon>
        <taxon>Viridiplantae</taxon>
        <taxon>Streptophyta</taxon>
        <taxon>Embryophyta</taxon>
        <taxon>Tracheophyta</taxon>
        <taxon>Spermatophyta</taxon>
        <taxon>Magnoliopsida</taxon>
        <taxon>eudicotyledons</taxon>
        <taxon>Gunneridae</taxon>
        <taxon>Pentapetalae</taxon>
        <taxon>rosids</taxon>
        <taxon>fabids</taxon>
        <taxon>Malpighiales</taxon>
        <taxon>Salicaceae</taxon>
        <taxon>Flacourtieae</taxon>
        <taxon>Dovyalis</taxon>
    </lineage>
</organism>
<keyword evidence="2" id="KW-1185">Reference proteome</keyword>
<evidence type="ECO:0000313" key="1">
    <source>
        <dbReference type="EMBL" id="CAK7334677.1"/>
    </source>
</evidence>
<dbReference type="AlphaFoldDB" id="A0AAV1RE70"/>
<evidence type="ECO:0000313" key="2">
    <source>
        <dbReference type="Proteomes" id="UP001314170"/>
    </source>
</evidence>